<evidence type="ECO:0000313" key="4">
    <source>
        <dbReference type="Proteomes" id="UP000494165"/>
    </source>
</evidence>
<sequence length="411" mass="47462">MSLFKLGQAFLRHRAHSTPNLLKSAIQPLRCVYMSNNLEVPAHYETASERLSSVLGCSKQDSCAILMEYPEIKKCAGQRLHTTCNYLTKNLGVDKQLIMSFPWLLQFNKKILEEKVKLLSCVTKCAISSTVPLLKFDTEQLWKLFSNKLEDDHAYLLKKNCQDTQDRITFLANNLQCSELEVCNLISKYNFLMAVPIQRLDAVFELFRGKANVWQIFYELAILNLFPESKISSADLMRDAWILRYNPEQIKTRLEIIQAVGMDNAKPWHTRSLEKSFQRSLEVHVKTEELLEKSKKKLEYIRNLLKLDSIEDSVDFARKNLFLIRAGDERLKNAFETLLSLGYTIDDIKAVPRMLVCNCGTITYRFKLLKEMLGVDKPSLNLIVLSNDKFNGFIRNLEMQKLTEAALRLPC</sequence>
<dbReference type="AlphaFoldDB" id="A0A8S1BW26"/>
<organism evidence="3 4">
    <name type="scientific">Cloeon dipterum</name>
    <dbReference type="NCBI Taxonomy" id="197152"/>
    <lineage>
        <taxon>Eukaryota</taxon>
        <taxon>Metazoa</taxon>
        <taxon>Ecdysozoa</taxon>
        <taxon>Arthropoda</taxon>
        <taxon>Hexapoda</taxon>
        <taxon>Insecta</taxon>
        <taxon>Pterygota</taxon>
        <taxon>Palaeoptera</taxon>
        <taxon>Ephemeroptera</taxon>
        <taxon>Pisciforma</taxon>
        <taxon>Baetidae</taxon>
        <taxon>Cloeon</taxon>
    </lineage>
</organism>
<proteinExistence type="inferred from homology"/>
<dbReference type="PANTHER" id="PTHR15437:SF6">
    <property type="entry name" value="TRANSCRIPTION TERMINATION FACTOR, MITOCHONDRIAL"/>
    <property type="match status" value="1"/>
</dbReference>
<name>A0A8S1BW26_9INSE</name>
<dbReference type="InterPro" id="IPR038538">
    <property type="entry name" value="MTERF_sf"/>
</dbReference>
<protein>
    <submittedName>
        <fullName evidence="3">Uncharacterized protein</fullName>
    </submittedName>
</protein>
<gene>
    <name evidence="3" type="ORF">CLODIP_2_CD05226</name>
</gene>
<dbReference type="Gene3D" id="1.25.70.10">
    <property type="entry name" value="Transcription termination factor 3, mitochondrial"/>
    <property type="match status" value="1"/>
</dbReference>
<dbReference type="Proteomes" id="UP000494165">
    <property type="component" value="Unassembled WGS sequence"/>
</dbReference>
<keyword evidence="4" id="KW-1185">Reference proteome</keyword>
<dbReference type="PANTHER" id="PTHR15437">
    <property type="entry name" value="TRANSCRIPTION TERMINATION FACTOR, MITOCHONDRIAL"/>
    <property type="match status" value="1"/>
</dbReference>
<comment type="similarity">
    <text evidence="1">Belongs to the mTERF family.</text>
</comment>
<dbReference type="EMBL" id="CADEPI010000001">
    <property type="protein sequence ID" value="CAB3359187.1"/>
    <property type="molecule type" value="Genomic_DNA"/>
</dbReference>
<dbReference type="InterPro" id="IPR003690">
    <property type="entry name" value="MTERF"/>
</dbReference>
<accession>A0A8S1BW26</accession>
<dbReference type="GO" id="GO:0003676">
    <property type="term" value="F:nucleic acid binding"/>
    <property type="evidence" value="ECO:0007669"/>
    <property type="project" value="InterPro"/>
</dbReference>
<dbReference type="GO" id="GO:0006393">
    <property type="term" value="P:termination of mitochondrial transcription"/>
    <property type="evidence" value="ECO:0007669"/>
    <property type="project" value="TreeGrafter"/>
</dbReference>
<evidence type="ECO:0000313" key="3">
    <source>
        <dbReference type="EMBL" id="CAB3359187.1"/>
    </source>
</evidence>
<evidence type="ECO:0000256" key="2">
    <source>
        <dbReference type="ARBA" id="ARBA00022946"/>
    </source>
</evidence>
<comment type="caution">
    <text evidence="3">The sequence shown here is derived from an EMBL/GenBank/DDBJ whole genome shotgun (WGS) entry which is preliminary data.</text>
</comment>
<evidence type="ECO:0000256" key="1">
    <source>
        <dbReference type="ARBA" id="ARBA00007692"/>
    </source>
</evidence>
<reference evidence="3 4" key="1">
    <citation type="submission" date="2020-04" db="EMBL/GenBank/DDBJ databases">
        <authorList>
            <person name="Alioto T."/>
            <person name="Alioto T."/>
            <person name="Gomez Garrido J."/>
        </authorList>
    </citation>
    <scope>NUCLEOTIDE SEQUENCE [LARGE SCALE GENOMIC DNA]</scope>
</reference>
<dbReference type="GO" id="GO:0005759">
    <property type="term" value="C:mitochondrial matrix"/>
    <property type="evidence" value="ECO:0007669"/>
    <property type="project" value="TreeGrafter"/>
</dbReference>
<keyword evidence="2" id="KW-0809">Transit peptide</keyword>
<dbReference type="OrthoDB" id="75923at2759"/>
<dbReference type="SMART" id="SM00733">
    <property type="entry name" value="Mterf"/>
    <property type="match status" value="5"/>
</dbReference>